<dbReference type="InterPro" id="IPR020904">
    <property type="entry name" value="Sc_DH/Rdtase_CS"/>
</dbReference>
<dbReference type="NCBIfam" id="NF005559">
    <property type="entry name" value="PRK07231.1"/>
    <property type="match status" value="1"/>
</dbReference>
<dbReference type="EMBL" id="JBFOCI010000002">
    <property type="protein sequence ID" value="MEW9806062.1"/>
    <property type="molecule type" value="Genomic_DNA"/>
</dbReference>
<dbReference type="PROSITE" id="PS00061">
    <property type="entry name" value="ADH_SHORT"/>
    <property type="match status" value="1"/>
</dbReference>
<organism evidence="2 3">
    <name type="scientific">Mesorhizobium marinum</name>
    <dbReference type="NCBI Taxonomy" id="3228790"/>
    <lineage>
        <taxon>Bacteria</taxon>
        <taxon>Pseudomonadati</taxon>
        <taxon>Pseudomonadota</taxon>
        <taxon>Alphaproteobacteria</taxon>
        <taxon>Hyphomicrobiales</taxon>
        <taxon>Phyllobacteriaceae</taxon>
        <taxon>Mesorhizobium</taxon>
    </lineage>
</organism>
<keyword evidence="3" id="KW-1185">Reference proteome</keyword>
<proteinExistence type="inferred from homology"/>
<dbReference type="Proteomes" id="UP001556196">
    <property type="component" value="Unassembled WGS sequence"/>
</dbReference>
<protein>
    <submittedName>
        <fullName evidence="2">SDR family NAD(P)-dependent oxidoreductase</fullName>
        <ecNumber evidence="2">1.1.1.-</ecNumber>
    </submittedName>
</protein>
<name>A0ABV3R0J6_9HYPH</name>
<keyword evidence="2" id="KW-0560">Oxidoreductase</keyword>
<dbReference type="GO" id="GO:0016491">
    <property type="term" value="F:oxidoreductase activity"/>
    <property type="evidence" value="ECO:0007669"/>
    <property type="project" value="UniProtKB-KW"/>
</dbReference>
<comment type="caution">
    <text evidence="2">The sequence shown here is derived from an EMBL/GenBank/DDBJ whole genome shotgun (WGS) entry which is preliminary data.</text>
</comment>
<dbReference type="PRINTS" id="PR00080">
    <property type="entry name" value="SDRFAMILY"/>
</dbReference>
<evidence type="ECO:0000313" key="3">
    <source>
        <dbReference type="Proteomes" id="UP001556196"/>
    </source>
</evidence>
<sequence>MAVQTTPRFDLNGQVAMVTGASRGIGRACALACAGSGADMIVGVRRAEDGRSLVAEIEALGRRALAVEMDLADLASVRAAIDTAHGHFGRIDILVNNVGIGPENLAEDVTEADFDYTVDINLKGTFFTTQAAGRLMIGQKSGRIINISSQAGSVTLRGESIYCMTKAAINHLTRCLAAEWARHGIAVNSVAPTFIWTDGTRPSLDQPDFHKHVLDHIPLGRIGDPIDVAGAVVFLASPAASLITGANIMVDGGWSVSGG</sequence>
<evidence type="ECO:0000313" key="2">
    <source>
        <dbReference type="EMBL" id="MEW9806062.1"/>
    </source>
</evidence>
<dbReference type="InterPro" id="IPR002347">
    <property type="entry name" value="SDR_fam"/>
</dbReference>
<gene>
    <name evidence="2" type="ORF">ABUE31_08715</name>
</gene>
<accession>A0ABV3R0J6</accession>
<reference evidence="2 3" key="1">
    <citation type="submission" date="2024-06" db="EMBL/GenBank/DDBJ databases">
        <authorList>
            <person name="Tuo L."/>
        </authorList>
    </citation>
    <scope>NUCLEOTIDE SEQUENCE [LARGE SCALE GENOMIC DNA]</scope>
    <source>
        <strain evidence="2 3">ZMM04-5</strain>
    </source>
</reference>
<comment type="similarity">
    <text evidence="1">Belongs to the short-chain dehydrogenases/reductases (SDR) family.</text>
</comment>
<dbReference type="PANTHER" id="PTHR42760">
    <property type="entry name" value="SHORT-CHAIN DEHYDROGENASES/REDUCTASES FAMILY MEMBER"/>
    <property type="match status" value="1"/>
</dbReference>
<dbReference type="RefSeq" id="WP_367723138.1">
    <property type="nucleotide sequence ID" value="NZ_JBFOCH010000033.1"/>
</dbReference>
<dbReference type="PRINTS" id="PR00081">
    <property type="entry name" value="GDHRDH"/>
</dbReference>
<dbReference type="InterPro" id="IPR036291">
    <property type="entry name" value="NAD(P)-bd_dom_sf"/>
</dbReference>
<dbReference type="CDD" id="cd05233">
    <property type="entry name" value="SDR_c"/>
    <property type="match status" value="1"/>
</dbReference>
<dbReference type="EC" id="1.1.1.-" evidence="2"/>
<evidence type="ECO:0000256" key="1">
    <source>
        <dbReference type="ARBA" id="ARBA00006484"/>
    </source>
</evidence>
<dbReference type="SUPFAM" id="SSF51735">
    <property type="entry name" value="NAD(P)-binding Rossmann-fold domains"/>
    <property type="match status" value="1"/>
</dbReference>
<dbReference type="Pfam" id="PF13561">
    <property type="entry name" value="adh_short_C2"/>
    <property type="match status" value="1"/>
</dbReference>
<dbReference type="Gene3D" id="3.40.50.720">
    <property type="entry name" value="NAD(P)-binding Rossmann-like Domain"/>
    <property type="match status" value="1"/>
</dbReference>